<reference evidence="7 8" key="1">
    <citation type="submission" date="2022-03" db="EMBL/GenBank/DDBJ databases">
        <authorList>
            <person name="Koch H."/>
        </authorList>
    </citation>
    <scope>NUCLEOTIDE SEQUENCE [LARGE SCALE GENOMIC DNA]</scope>
    <source>
        <strain evidence="7 8">G1</strain>
    </source>
</reference>
<proteinExistence type="predicted"/>
<dbReference type="RefSeq" id="WP_305731412.1">
    <property type="nucleotide sequence ID" value="NZ_OW150024.1"/>
</dbReference>
<keyword evidence="5" id="KW-0472">Membrane</keyword>
<evidence type="ECO:0000256" key="3">
    <source>
        <dbReference type="ARBA" id="ARBA00022676"/>
    </source>
</evidence>
<dbReference type="Gene3D" id="3.90.550.10">
    <property type="entry name" value="Spore Coat Polysaccharide Biosynthesis Protein SpsA, Chain A"/>
    <property type="match status" value="1"/>
</dbReference>
<evidence type="ECO:0000256" key="4">
    <source>
        <dbReference type="ARBA" id="ARBA00022679"/>
    </source>
</evidence>
<dbReference type="SUPFAM" id="SSF53448">
    <property type="entry name" value="Nucleotide-diphospho-sugar transferases"/>
    <property type="match status" value="1"/>
</dbReference>
<dbReference type="CDD" id="cd06433">
    <property type="entry name" value="GT_2_WfgS_like"/>
    <property type="match status" value="1"/>
</dbReference>
<gene>
    <name evidence="7" type="ORF">GEAMG1_0665</name>
</gene>
<dbReference type="PANTHER" id="PTHR43646:SF2">
    <property type="entry name" value="GLYCOSYLTRANSFERASE 2-LIKE DOMAIN-CONTAINING PROTEIN"/>
    <property type="match status" value="1"/>
</dbReference>
<organism evidence="7 8">
    <name type="scientific">Trichlorobacter ammonificans</name>
    <dbReference type="NCBI Taxonomy" id="2916410"/>
    <lineage>
        <taxon>Bacteria</taxon>
        <taxon>Pseudomonadati</taxon>
        <taxon>Thermodesulfobacteriota</taxon>
        <taxon>Desulfuromonadia</taxon>
        <taxon>Geobacterales</taxon>
        <taxon>Geobacteraceae</taxon>
        <taxon>Trichlorobacter</taxon>
    </lineage>
</organism>
<evidence type="ECO:0000256" key="5">
    <source>
        <dbReference type="ARBA" id="ARBA00023136"/>
    </source>
</evidence>
<dbReference type="InterPro" id="IPR001173">
    <property type="entry name" value="Glyco_trans_2-like"/>
</dbReference>
<dbReference type="InterPro" id="IPR029044">
    <property type="entry name" value="Nucleotide-diphossugar_trans"/>
</dbReference>
<comment type="subcellular location">
    <subcellularLocation>
        <location evidence="1">Cell membrane</location>
    </subcellularLocation>
</comment>
<evidence type="ECO:0000259" key="6">
    <source>
        <dbReference type="Pfam" id="PF00535"/>
    </source>
</evidence>
<evidence type="ECO:0000313" key="8">
    <source>
        <dbReference type="Proteomes" id="UP001295463"/>
    </source>
</evidence>
<dbReference type="EMBL" id="OW150024">
    <property type="protein sequence ID" value="CAH2030477.1"/>
    <property type="molecule type" value="Genomic_DNA"/>
</dbReference>
<dbReference type="PANTHER" id="PTHR43646">
    <property type="entry name" value="GLYCOSYLTRANSFERASE"/>
    <property type="match status" value="1"/>
</dbReference>
<sequence length="259" mass="29634">MIKLPGDNGAASPRLSIITVVRNDAVGLQRTLASVSRWKGGRTEYLIIDGASTDGTLQVVEAYRALVDHLLSEPDNGIYDAMNKGIALARGDFLLFLNAGDELLVDPEELLDGCGDTTVLVYGRANMRNPDGSLSYVKGKRLKSNFRFFKGMPLCHQAILYRREAMVPFDTAFRIMADRVSTWQLLRRYGLRRSRFVDRIMVNYYEGGFSGSLPPSVWQEEEDRFYRLAGVPWYRYKKQVNRLFKERVRIPLKRLLKRD</sequence>
<dbReference type="Pfam" id="PF00535">
    <property type="entry name" value="Glycos_transf_2"/>
    <property type="match status" value="1"/>
</dbReference>
<accession>A0ABM9D7W6</accession>
<keyword evidence="2" id="KW-1003">Cell membrane</keyword>
<name>A0ABM9D7W6_9BACT</name>
<keyword evidence="3" id="KW-0328">Glycosyltransferase</keyword>
<evidence type="ECO:0000313" key="7">
    <source>
        <dbReference type="EMBL" id="CAH2030477.1"/>
    </source>
</evidence>
<protein>
    <submittedName>
        <fullName evidence="7">Glycosyltransferase, WfgS-like family</fullName>
    </submittedName>
</protein>
<evidence type="ECO:0000256" key="2">
    <source>
        <dbReference type="ARBA" id="ARBA00022475"/>
    </source>
</evidence>
<evidence type="ECO:0000256" key="1">
    <source>
        <dbReference type="ARBA" id="ARBA00004236"/>
    </source>
</evidence>
<dbReference type="Proteomes" id="UP001295463">
    <property type="component" value="Chromosome"/>
</dbReference>
<keyword evidence="4" id="KW-0808">Transferase</keyword>
<feature type="domain" description="Glycosyltransferase 2-like" evidence="6">
    <location>
        <begin position="16"/>
        <end position="163"/>
    </location>
</feature>
<keyword evidence="8" id="KW-1185">Reference proteome</keyword>